<feature type="chain" id="PRO_5029557783" evidence="1">
    <location>
        <begin position="17"/>
        <end position="132"/>
    </location>
</feature>
<proteinExistence type="predicted"/>
<gene>
    <name evidence="2" type="ORF">FOZ60_013309</name>
</gene>
<name>A0A7J6PM08_PEROL</name>
<dbReference type="Proteomes" id="UP000541610">
    <property type="component" value="Unassembled WGS sequence"/>
</dbReference>
<protein>
    <submittedName>
        <fullName evidence="2">Uncharacterized protein</fullName>
    </submittedName>
</protein>
<dbReference type="AlphaFoldDB" id="A0A7J6PM08"/>
<dbReference type="EMBL" id="JABANP010000006">
    <property type="protein sequence ID" value="KAF4696957.1"/>
    <property type="molecule type" value="Genomic_DNA"/>
</dbReference>
<evidence type="ECO:0000313" key="2">
    <source>
        <dbReference type="EMBL" id="KAF4696957.1"/>
    </source>
</evidence>
<organism evidence="2 3">
    <name type="scientific">Perkinsus olseni</name>
    <name type="common">Perkinsus atlanticus</name>
    <dbReference type="NCBI Taxonomy" id="32597"/>
    <lineage>
        <taxon>Eukaryota</taxon>
        <taxon>Sar</taxon>
        <taxon>Alveolata</taxon>
        <taxon>Perkinsozoa</taxon>
        <taxon>Perkinsea</taxon>
        <taxon>Perkinsida</taxon>
        <taxon>Perkinsidae</taxon>
        <taxon>Perkinsus</taxon>
    </lineage>
</organism>
<feature type="signal peptide" evidence="1">
    <location>
        <begin position="1"/>
        <end position="16"/>
    </location>
</feature>
<accession>A0A7J6PM08</accession>
<sequence length="132" mass="13924">MKFSSVVPTLITVSVAIVIQNDESAVNDVGELNASHIAQDYAVGNHYKFSDESVVNSAQAHAAGRSLYALDDSGCAVCTWYIIETNGMRTCLAYENKCTGFSAGRGVGGGSFRRSLTEAAFADAVMTDGVDD</sequence>
<comment type="caution">
    <text evidence="2">The sequence shown here is derived from an EMBL/GenBank/DDBJ whole genome shotgun (WGS) entry which is preliminary data.</text>
</comment>
<evidence type="ECO:0000256" key="1">
    <source>
        <dbReference type="SAM" id="SignalP"/>
    </source>
</evidence>
<reference evidence="2 3" key="1">
    <citation type="submission" date="2020-04" db="EMBL/GenBank/DDBJ databases">
        <title>Perkinsus olseni comparative genomics.</title>
        <authorList>
            <person name="Bogema D.R."/>
        </authorList>
    </citation>
    <scope>NUCLEOTIDE SEQUENCE [LARGE SCALE GENOMIC DNA]</scope>
    <source>
        <strain evidence="2">00978-12</strain>
    </source>
</reference>
<dbReference type="OrthoDB" id="456887at2759"/>
<keyword evidence="1" id="KW-0732">Signal</keyword>
<evidence type="ECO:0000313" key="3">
    <source>
        <dbReference type="Proteomes" id="UP000541610"/>
    </source>
</evidence>